<evidence type="ECO:0000256" key="5">
    <source>
        <dbReference type="ARBA" id="ARBA00023136"/>
    </source>
</evidence>
<keyword evidence="3 6" id="KW-0812">Transmembrane</keyword>
<protein>
    <recommendedName>
        <fullName evidence="6">Solute carrier family 40 member</fullName>
    </recommendedName>
</protein>
<organism evidence="7 8">
    <name type="scientific">Mesorhabditis belari</name>
    <dbReference type="NCBI Taxonomy" id="2138241"/>
    <lineage>
        <taxon>Eukaryota</taxon>
        <taxon>Metazoa</taxon>
        <taxon>Ecdysozoa</taxon>
        <taxon>Nematoda</taxon>
        <taxon>Chromadorea</taxon>
        <taxon>Rhabditida</taxon>
        <taxon>Rhabditina</taxon>
        <taxon>Rhabditomorpha</taxon>
        <taxon>Rhabditoidea</taxon>
        <taxon>Rhabditidae</taxon>
        <taxon>Mesorhabditinae</taxon>
        <taxon>Mesorhabditis</taxon>
    </lineage>
</organism>
<dbReference type="InterPro" id="IPR009716">
    <property type="entry name" value="Ferroportin-1"/>
</dbReference>
<reference evidence="8" key="1">
    <citation type="submission" date="2024-02" db="UniProtKB">
        <authorList>
            <consortium name="WormBaseParasite"/>
        </authorList>
    </citation>
    <scope>IDENTIFICATION</scope>
</reference>
<sequence>MLAIGYGQSVGLPDSLIGGFRSFGSLCGILGAIFYAYFDQLMGVRKTGVFGLTFQQIFLLLAISSIFMPGSPTDLRGYFDSLIADKSWSDFKDSFAPVSTIAPENSTDTGSFVFV</sequence>
<keyword evidence="2 6" id="KW-0813">Transport</keyword>
<comment type="caution">
    <text evidence="6">Lacks conserved residue(s) required for the propagation of feature annotation.</text>
</comment>
<comment type="similarity">
    <text evidence="6">Belongs to the ferroportin (FP) (TC 2.A.100) family. SLC40A subfamily.</text>
</comment>
<evidence type="ECO:0000256" key="2">
    <source>
        <dbReference type="ARBA" id="ARBA00022448"/>
    </source>
</evidence>
<evidence type="ECO:0000256" key="6">
    <source>
        <dbReference type="RuleBase" id="RU365065"/>
    </source>
</evidence>
<keyword evidence="6" id="KW-0406">Ion transport</keyword>
<comment type="subcellular location">
    <subcellularLocation>
        <location evidence="1 6">Membrane</location>
        <topology evidence="1 6">Multi-pass membrane protein</topology>
    </subcellularLocation>
</comment>
<dbReference type="GO" id="GO:0016020">
    <property type="term" value="C:membrane"/>
    <property type="evidence" value="ECO:0007669"/>
    <property type="project" value="UniProtKB-SubCell"/>
</dbReference>
<evidence type="ECO:0000256" key="1">
    <source>
        <dbReference type="ARBA" id="ARBA00004141"/>
    </source>
</evidence>
<dbReference type="WBParaSite" id="MBELARI_LOCUS19424">
    <property type="protein sequence ID" value="MBELARI_LOCUS19424"/>
    <property type="gene ID" value="MBELARI_LOCUS19424"/>
</dbReference>
<feature type="transmembrane region" description="Helical" evidence="6">
    <location>
        <begin position="50"/>
        <end position="68"/>
    </location>
</feature>
<dbReference type="PANTHER" id="PTHR11660:SF69">
    <property type="entry name" value="SOLUTE CARRIER FAMILY 40 MEMBER"/>
    <property type="match status" value="1"/>
</dbReference>
<dbReference type="Pfam" id="PF06963">
    <property type="entry name" value="FPN1"/>
    <property type="match status" value="1"/>
</dbReference>
<proteinExistence type="inferred from homology"/>
<evidence type="ECO:0000256" key="4">
    <source>
        <dbReference type="ARBA" id="ARBA00022989"/>
    </source>
</evidence>
<keyword evidence="5 6" id="KW-0472">Membrane</keyword>
<dbReference type="PANTHER" id="PTHR11660">
    <property type="entry name" value="SOLUTE CARRIER FAMILY 40 MEMBER"/>
    <property type="match status" value="1"/>
</dbReference>
<name>A0AAF3EYW2_9BILA</name>
<dbReference type="Proteomes" id="UP000887575">
    <property type="component" value="Unassembled WGS sequence"/>
</dbReference>
<dbReference type="GO" id="GO:0005381">
    <property type="term" value="F:iron ion transmembrane transporter activity"/>
    <property type="evidence" value="ECO:0007669"/>
    <property type="project" value="UniProtKB-UniRule"/>
</dbReference>
<accession>A0AAF3EYW2</accession>
<keyword evidence="4 6" id="KW-1133">Transmembrane helix</keyword>
<keyword evidence="7" id="KW-1185">Reference proteome</keyword>
<evidence type="ECO:0000256" key="3">
    <source>
        <dbReference type="ARBA" id="ARBA00022692"/>
    </source>
</evidence>
<evidence type="ECO:0000313" key="7">
    <source>
        <dbReference type="Proteomes" id="UP000887575"/>
    </source>
</evidence>
<dbReference type="AlphaFoldDB" id="A0AAF3EYW2"/>
<evidence type="ECO:0000313" key="8">
    <source>
        <dbReference type="WBParaSite" id="MBELARI_LOCUS19424"/>
    </source>
</evidence>
<comment type="function">
    <text evidence="6">May be involved in iron transport and iron homeostasis.</text>
</comment>
<feature type="transmembrane region" description="Helical" evidence="6">
    <location>
        <begin position="20"/>
        <end position="38"/>
    </location>
</feature>